<gene>
    <name evidence="1" type="ORF">ACFPKY_04975</name>
</gene>
<dbReference type="Proteomes" id="UP001595956">
    <property type="component" value="Unassembled WGS sequence"/>
</dbReference>
<comment type="caution">
    <text evidence="1">The sequence shown here is derived from an EMBL/GenBank/DDBJ whole genome shotgun (WGS) entry which is preliminary data.</text>
</comment>
<dbReference type="InterPro" id="IPR034660">
    <property type="entry name" value="DinB/YfiT-like"/>
</dbReference>
<name>A0ABW0N0J0_9ACTN</name>
<dbReference type="InterPro" id="IPR007061">
    <property type="entry name" value="MST-like"/>
</dbReference>
<accession>A0ABW0N0J0</accession>
<dbReference type="SUPFAM" id="SSF109854">
    <property type="entry name" value="DinB/YfiT-like putative metalloenzymes"/>
    <property type="match status" value="1"/>
</dbReference>
<evidence type="ECO:0000313" key="1">
    <source>
        <dbReference type="EMBL" id="MFC5492437.1"/>
    </source>
</evidence>
<proteinExistence type="predicted"/>
<dbReference type="Gene3D" id="1.20.120.450">
    <property type="entry name" value="dinb family like domain"/>
    <property type="match status" value="1"/>
</dbReference>
<organism evidence="1 2">
    <name type="scientific">Nocardioides caricicola</name>
    <dbReference type="NCBI Taxonomy" id="634770"/>
    <lineage>
        <taxon>Bacteria</taxon>
        <taxon>Bacillati</taxon>
        <taxon>Actinomycetota</taxon>
        <taxon>Actinomycetes</taxon>
        <taxon>Propionibacteriales</taxon>
        <taxon>Nocardioidaceae</taxon>
        <taxon>Nocardioides</taxon>
    </lineage>
</organism>
<sequence>MTNSERDDLLDLLTKHRELFRFTVQGLSDEAARTTPTVSALSLGGLIKHVTLVERNWADFVVNGAANQPDWANVDWSNPPPEVVAFQQAFVMREDEALADLLETYAEVAAATDELVRTVDLDAAHPLPAAPWSPATTWTARRAIIHIALETAQHAGHADIIRETIDGQKSMG</sequence>
<protein>
    <submittedName>
        <fullName evidence="1">DinB family protein</fullName>
    </submittedName>
</protein>
<reference evidence="2" key="1">
    <citation type="journal article" date="2019" name="Int. J. Syst. Evol. Microbiol.">
        <title>The Global Catalogue of Microorganisms (GCM) 10K type strain sequencing project: providing services to taxonomists for standard genome sequencing and annotation.</title>
        <authorList>
            <consortium name="The Broad Institute Genomics Platform"/>
            <consortium name="The Broad Institute Genome Sequencing Center for Infectious Disease"/>
            <person name="Wu L."/>
            <person name="Ma J."/>
        </authorList>
    </citation>
    <scope>NUCLEOTIDE SEQUENCE [LARGE SCALE GENOMIC DNA]</scope>
    <source>
        <strain evidence="2">KACC 13778</strain>
    </source>
</reference>
<dbReference type="EMBL" id="JBHSMD010000002">
    <property type="protein sequence ID" value="MFC5492437.1"/>
    <property type="molecule type" value="Genomic_DNA"/>
</dbReference>
<dbReference type="RefSeq" id="WP_345170763.1">
    <property type="nucleotide sequence ID" value="NZ_BAABFQ010000003.1"/>
</dbReference>
<evidence type="ECO:0000313" key="2">
    <source>
        <dbReference type="Proteomes" id="UP001595956"/>
    </source>
</evidence>
<keyword evidence="2" id="KW-1185">Reference proteome</keyword>
<dbReference type="Pfam" id="PF04978">
    <property type="entry name" value="MST"/>
    <property type="match status" value="1"/>
</dbReference>